<protein>
    <submittedName>
        <fullName evidence="13">Fimbrial biogenesis outer membrane usher protein</fullName>
    </submittedName>
</protein>
<evidence type="ECO:0000256" key="2">
    <source>
        <dbReference type="ARBA" id="ARBA00008064"/>
    </source>
</evidence>
<feature type="domain" description="PapC-like C-terminal" evidence="11">
    <location>
        <begin position="815"/>
        <end position="879"/>
    </location>
</feature>
<feature type="domain" description="PapC N-terminal" evidence="12">
    <location>
        <begin position="101"/>
        <end position="233"/>
    </location>
</feature>
<evidence type="ECO:0000256" key="1">
    <source>
        <dbReference type="ARBA" id="ARBA00004571"/>
    </source>
</evidence>
<keyword evidence="4" id="KW-1134">Transmembrane beta strand</keyword>
<keyword evidence="3 9" id="KW-0813">Transport</keyword>
<evidence type="ECO:0000256" key="6">
    <source>
        <dbReference type="ARBA" id="ARBA00022729"/>
    </source>
</evidence>
<dbReference type="Gene3D" id="2.60.40.2070">
    <property type="match status" value="1"/>
</dbReference>
<keyword evidence="7 9" id="KW-0472">Membrane</keyword>
<dbReference type="InterPro" id="IPR025885">
    <property type="entry name" value="PapC_N"/>
</dbReference>
<evidence type="ECO:0000256" key="8">
    <source>
        <dbReference type="ARBA" id="ARBA00023237"/>
    </source>
</evidence>
<dbReference type="InterPro" id="IPR042186">
    <property type="entry name" value="FimD_plug_dom"/>
</dbReference>
<comment type="caution">
    <text evidence="13">The sequence shown here is derived from an EMBL/GenBank/DDBJ whole genome shotgun (WGS) entry which is preliminary data.</text>
</comment>
<evidence type="ECO:0000259" key="11">
    <source>
        <dbReference type="Pfam" id="PF13953"/>
    </source>
</evidence>
<dbReference type="InterPro" id="IPR000015">
    <property type="entry name" value="Fimb_usher"/>
</dbReference>
<keyword evidence="6" id="KW-0732">Signal</keyword>
<dbReference type="EMBL" id="SJTG01000004">
    <property type="protein sequence ID" value="TCI07882.1"/>
    <property type="molecule type" value="Genomic_DNA"/>
</dbReference>
<evidence type="ECO:0000313" key="13">
    <source>
        <dbReference type="EMBL" id="TCI07882.1"/>
    </source>
</evidence>
<dbReference type="InterPro" id="IPR037224">
    <property type="entry name" value="PapC_N_sf"/>
</dbReference>
<feature type="region of interest" description="Disordered" evidence="10">
    <location>
        <begin position="905"/>
        <end position="926"/>
    </location>
</feature>
<dbReference type="Gene3D" id="2.60.40.2610">
    <property type="entry name" value="Outer membrane usher protein FimD, plug domain"/>
    <property type="match status" value="1"/>
</dbReference>
<gene>
    <name evidence="13" type="ORF">EZM97_24735</name>
</gene>
<evidence type="ECO:0000313" key="14">
    <source>
        <dbReference type="Proteomes" id="UP000291822"/>
    </source>
</evidence>
<dbReference type="Gene3D" id="2.60.40.3110">
    <property type="match status" value="1"/>
</dbReference>
<dbReference type="InterPro" id="IPR025949">
    <property type="entry name" value="PapC-like_C"/>
</dbReference>
<organism evidence="13 14">
    <name type="scientific">Dyella soli</name>
    <dbReference type="NCBI Taxonomy" id="522319"/>
    <lineage>
        <taxon>Bacteria</taxon>
        <taxon>Pseudomonadati</taxon>
        <taxon>Pseudomonadota</taxon>
        <taxon>Gammaproteobacteria</taxon>
        <taxon>Lysobacterales</taxon>
        <taxon>Rhodanobacteraceae</taxon>
        <taxon>Dyella</taxon>
    </lineage>
</organism>
<keyword evidence="8 9" id="KW-0998">Cell outer membrane</keyword>
<dbReference type="AlphaFoldDB" id="A0A4R0YHJ6"/>
<keyword evidence="14" id="KW-1185">Reference proteome</keyword>
<dbReference type="InterPro" id="IPR043142">
    <property type="entry name" value="PapC-like_C_sf"/>
</dbReference>
<evidence type="ECO:0000256" key="9">
    <source>
        <dbReference type="RuleBase" id="RU003884"/>
    </source>
</evidence>
<dbReference type="Pfam" id="PF00577">
    <property type="entry name" value="Usher"/>
    <property type="match status" value="1"/>
</dbReference>
<evidence type="ECO:0000256" key="4">
    <source>
        <dbReference type="ARBA" id="ARBA00022452"/>
    </source>
</evidence>
<sequence>MTTAASTRTKRASRTDSPIARCLSAKPGIKLQEHRQAMNHASQSTPLATDHPLSALSRRRLFVATLLSVAAAPAWSAANDASPSLAGPNDLTEIEFSSSFTGSSIDLSRYARQNFVSPGAYRVDVRVNGTSHSRQEIQFHAATQGLSATACFRMEQLLQFGIDLPANEDGEDDRHCASVDQVVPGAFATYDPNTLQLDLSVPQVNMKRQARGYVAPSLWDRGTVSGSIGYSAHAYRSEDTHAAPGAKRQQTDSVYVGLNNGLNVGGWRVRHRASAQWQSGRPTKVQGIGLQAQHDITPWRAQLTVGDTFSSGQLLPSTAVRGVNVRSDTRMLPDSQNGYAPVVRGVAQTQARVTIEQNGYLLHEQTVAPGAFEIDDLYPTGQGSDLLVTVTESDGRFHTFTVPFASAPQLLRPGNTRFEVTAGQLRSQRADKAPYLLEGTLQRGVSNSVTAYGGIQATHDGGYRSVLLGAAFNTAAGALSFDLTGAKASLPGLPDQGGYSLRLGYAKTVPSTRTQFTVASYRYTSDRFLPLSEAVAWREQLKARIHQISPSGSGRPRSQIQVNINQPLPKGSFYLTASHQRGRASYERHTTFQAGYSTQIRRTGINLSASRTLLPNGRKDNQYHLSMSVPLGSPNMPSLNTSITRDARGVYSGRAGMFGALGKERQVNFGLQASATKGEPLRRTLGGNLSWTAPYANLGASHTYGARTRQTSASASGGVVFHRGGVTLARQLGETMAVVEAKGAEGARINGSSRVDRRGYAVISGLTPYRHNEVSLDTRRLPHGSEFESTRTQVTPRAGAIVAARFDRMGGRALLIRSRQANGEPLPFGAQVFDESGADAGMVGQGGQIYVRTEQLQGRLLIQWGAETSQRCHVPYSLDSSTTDSDWTSIDVVCEADSSSINATNVTRSSATQQEDHQRVEVSTPEWAAL</sequence>
<keyword evidence="5 9" id="KW-0812">Transmembrane</keyword>
<name>A0A4R0YHJ6_9GAMM</name>
<evidence type="ECO:0000256" key="7">
    <source>
        <dbReference type="ARBA" id="ARBA00023136"/>
    </source>
</evidence>
<evidence type="ECO:0000256" key="3">
    <source>
        <dbReference type="ARBA" id="ARBA00022448"/>
    </source>
</evidence>
<dbReference type="GO" id="GO:0015473">
    <property type="term" value="F:fimbrial usher porin activity"/>
    <property type="evidence" value="ECO:0007669"/>
    <property type="project" value="InterPro"/>
</dbReference>
<keyword evidence="9" id="KW-1029">Fimbrium biogenesis</keyword>
<comment type="subcellular location">
    <subcellularLocation>
        <location evidence="1 9">Cell outer membrane</location>
        <topology evidence="1 9">Multi-pass membrane protein</topology>
    </subcellularLocation>
</comment>
<dbReference type="GO" id="GO:0009279">
    <property type="term" value="C:cell outer membrane"/>
    <property type="evidence" value="ECO:0007669"/>
    <property type="project" value="UniProtKB-SubCell"/>
</dbReference>
<dbReference type="InterPro" id="IPR018030">
    <property type="entry name" value="Fimbrial_membr_usher_CS"/>
</dbReference>
<dbReference type="Proteomes" id="UP000291822">
    <property type="component" value="Unassembled WGS sequence"/>
</dbReference>
<dbReference type="PANTHER" id="PTHR30451">
    <property type="entry name" value="OUTER MEMBRANE USHER PROTEIN"/>
    <property type="match status" value="1"/>
</dbReference>
<dbReference type="Pfam" id="PF13953">
    <property type="entry name" value="PapC_C"/>
    <property type="match status" value="1"/>
</dbReference>
<dbReference type="Pfam" id="PF13954">
    <property type="entry name" value="PapC_N"/>
    <property type="match status" value="1"/>
</dbReference>
<evidence type="ECO:0000256" key="5">
    <source>
        <dbReference type="ARBA" id="ARBA00022692"/>
    </source>
</evidence>
<dbReference type="Gene3D" id="3.10.20.410">
    <property type="match status" value="1"/>
</dbReference>
<evidence type="ECO:0000259" key="12">
    <source>
        <dbReference type="Pfam" id="PF13954"/>
    </source>
</evidence>
<dbReference type="PROSITE" id="PS01151">
    <property type="entry name" value="FIMBRIAL_USHER"/>
    <property type="match status" value="1"/>
</dbReference>
<dbReference type="PANTHER" id="PTHR30451:SF20">
    <property type="entry name" value="FIMBRIAE USHER"/>
    <property type="match status" value="1"/>
</dbReference>
<evidence type="ECO:0000256" key="10">
    <source>
        <dbReference type="SAM" id="MobiDB-lite"/>
    </source>
</evidence>
<comment type="similarity">
    <text evidence="2 9">Belongs to the fimbrial export usher family.</text>
</comment>
<accession>A0A4R0YHJ6</accession>
<reference evidence="13 14" key="1">
    <citation type="submission" date="2019-02" db="EMBL/GenBank/DDBJ databases">
        <title>Dyella amyloliquefaciens sp. nov., isolated from forest soil.</title>
        <authorList>
            <person name="Gao Z.-H."/>
            <person name="Qiu L.-H."/>
        </authorList>
    </citation>
    <scope>NUCLEOTIDE SEQUENCE [LARGE SCALE GENOMIC DNA]</scope>
    <source>
        <strain evidence="13 14">KACC 12747</strain>
    </source>
</reference>
<dbReference type="FunFam" id="2.60.40.3110:FF:000001">
    <property type="entry name" value="Putative fimbrial outer membrane usher"/>
    <property type="match status" value="1"/>
</dbReference>
<proteinExistence type="inferred from homology"/>
<dbReference type="GO" id="GO:0009297">
    <property type="term" value="P:pilus assembly"/>
    <property type="evidence" value="ECO:0007669"/>
    <property type="project" value="InterPro"/>
</dbReference>
<dbReference type="SUPFAM" id="SSF141729">
    <property type="entry name" value="FimD N-terminal domain-like"/>
    <property type="match status" value="1"/>
</dbReference>